<dbReference type="EMBL" id="DF196788">
    <property type="protein sequence ID" value="GAC76417.1"/>
    <property type="molecule type" value="Genomic_DNA"/>
</dbReference>
<evidence type="ECO:0000313" key="3">
    <source>
        <dbReference type="Proteomes" id="UP000011976"/>
    </source>
</evidence>
<sequence length="376" mass="41478">MSAIGTDLHRALQQAGIQRDAFIALLNSNPTAAIQLLNATTTVPPQPASAPATQHAKPAAHQTTPRPSFTPIPLDEFHRLRQQSIRRPCSPVPPQDPPSATQPVPTPANHNVQPFVPLPTPPPTPQPSTSPSPEPMPATSPQRTTQPTQQHVPQTVSTPSVQLHGQPGGSGRQSSNPGFCILRTPGPPPQPQQRPAHVQRINVERSLPPREHIRVVNPYAADCAPFRCFRTNLWSAQVTPYLAAIGQLRWTGAARFVAVISESMKAASYPKVKKQRLQLQFGEDRFIRLWALQSSSLYNDFARSEGERRYKQGVRVVIENVSMAIVESETCLVFDTHSKIFRYDNNLGPSEDDIFEFNDSLCRTTRAESFATVVDE</sequence>
<gene>
    <name evidence="2" type="ORF">PANT_22d00016</name>
</gene>
<feature type="compositionally biased region" description="Pro residues" evidence="1">
    <location>
        <begin position="116"/>
        <end position="138"/>
    </location>
</feature>
<dbReference type="Proteomes" id="UP000011976">
    <property type="component" value="Unassembled WGS sequence"/>
</dbReference>
<feature type="region of interest" description="Disordered" evidence="1">
    <location>
        <begin position="44"/>
        <end position="73"/>
    </location>
</feature>
<name>M9MHU9_PSEA3</name>
<feature type="region of interest" description="Disordered" evidence="1">
    <location>
        <begin position="86"/>
        <end position="196"/>
    </location>
</feature>
<protein>
    <submittedName>
        <fullName evidence="2">Uncharacterized protein</fullName>
    </submittedName>
</protein>
<organism evidence="2 3">
    <name type="scientific">Pseudozyma antarctica (strain T-34)</name>
    <name type="common">Yeast</name>
    <name type="synonym">Candida antarctica</name>
    <dbReference type="NCBI Taxonomy" id="1151754"/>
    <lineage>
        <taxon>Eukaryota</taxon>
        <taxon>Fungi</taxon>
        <taxon>Dikarya</taxon>
        <taxon>Basidiomycota</taxon>
        <taxon>Ustilaginomycotina</taxon>
        <taxon>Ustilaginomycetes</taxon>
        <taxon>Ustilaginales</taxon>
        <taxon>Ustilaginaceae</taxon>
        <taxon>Moesziomyces</taxon>
    </lineage>
</organism>
<dbReference type="AlphaFoldDB" id="M9MHU9"/>
<evidence type="ECO:0000256" key="1">
    <source>
        <dbReference type="SAM" id="MobiDB-lite"/>
    </source>
</evidence>
<feature type="compositionally biased region" description="Low complexity" evidence="1">
    <location>
        <begin position="139"/>
        <end position="159"/>
    </location>
</feature>
<proteinExistence type="predicted"/>
<evidence type="ECO:0000313" key="2">
    <source>
        <dbReference type="EMBL" id="GAC76417.1"/>
    </source>
</evidence>
<reference evidence="3" key="1">
    <citation type="journal article" date="2013" name="Genome Announc.">
        <title>Genome sequence of the basidiomycetous yeast Pseudozyma antarctica T-34, a producer of the glycolipid biosurfactants mannosylerythritol lipids.</title>
        <authorList>
            <person name="Morita T."/>
            <person name="Koike H."/>
            <person name="Koyama Y."/>
            <person name="Hagiwara H."/>
            <person name="Ito E."/>
            <person name="Fukuoka T."/>
            <person name="Imura T."/>
            <person name="Machida M."/>
            <person name="Kitamoto D."/>
        </authorList>
    </citation>
    <scope>NUCLEOTIDE SEQUENCE [LARGE SCALE GENOMIC DNA]</scope>
    <source>
        <strain evidence="3">T-34</strain>
    </source>
</reference>
<accession>M9MHU9</accession>